<protein>
    <submittedName>
        <fullName evidence="7">DUF423 domain-containing protein</fullName>
    </submittedName>
</protein>
<evidence type="ECO:0000313" key="9">
    <source>
        <dbReference type="Proteomes" id="UP000234951"/>
    </source>
</evidence>
<dbReference type="Proteomes" id="UP000234951">
    <property type="component" value="Unassembled WGS sequence"/>
</dbReference>
<keyword evidence="4 6" id="KW-1133">Transmembrane helix</keyword>
<dbReference type="Proteomes" id="UP000235114">
    <property type="component" value="Unassembled WGS sequence"/>
</dbReference>
<sequence length="123" mass="13134">MKLFIIIGAINAFLSVALGAFGAHGLEGKIEPKYLETWKTGVTYQMFHAAGLLIIAILLGRVPASSLLTWSGWLMLIGIILFSGSLYILSVTRIGMLGAITPLGGLSFLAAWILLVIFAVKSL</sequence>
<comment type="similarity">
    <text evidence="2">Belongs to the UPF0382 family.</text>
</comment>
<dbReference type="OrthoDB" id="9802121at2"/>
<accession>A0A2N5GJU5</accession>
<reference evidence="7 9" key="1">
    <citation type="submission" date="2017-11" db="EMBL/GenBank/DDBJ databases">
        <title>Comparitive Functional Genomics of Dry Heat Resistant strains isolated from the Viking Spacecraft.</title>
        <authorList>
            <person name="Seuylemezian A."/>
            <person name="Cooper K."/>
            <person name="Vaishampayan P."/>
        </authorList>
    </citation>
    <scope>NUCLEOTIDE SEQUENCE [LARGE SCALE GENOMIC DNA]</scope>
    <source>
        <strain evidence="7 9">M4.6</strain>
    </source>
</reference>
<dbReference type="EMBL" id="PGVD01000070">
    <property type="protein sequence ID" value="PLR90882.1"/>
    <property type="molecule type" value="Genomic_DNA"/>
</dbReference>
<evidence type="ECO:0000256" key="1">
    <source>
        <dbReference type="ARBA" id="ARBA00004141"/>
    </source>
</evidence>
<name>A0A2N5GJU5_9BACI</name>
<dbReference type="PANTHER" id="PTHR43461:SF1">
    <property type="entry name" value="TRANSMEMBRANE PROTEIN 256"/>
    <property type="match status" value="1"/>
</dbReference>
<dbReference type="GO" id="GO:0005886">
    <property type="term" value="C:plasma membrane"/>
    <property type="evidence" value="ECO:0007669"/>
    <property type="project" value="TreeGrafter"/>
</dbReference>
<gene>
    <name evidence="7" type="ORF">CU635_14605</name>
    <name evidence="8" type="ORF">CVD25_20000</name>
</gene>
<dbReference type="Pfam" id="PF04241">
    <property type="entry name" value="DUF423"/>
    <property type="match status" value="1"/>
</dbReference>
<comment type="subcellular location">
    <subcellularLocation>
        <location evidence="1">Membrane</location>
        <topology evidence="1">Multi-pass membrane protein</topology>
    </subcellularLocation>
</comment>
<evidence type="ECO:0000313" key="8">
    <source>
        <dbReference type="EMBL" id="PLR90882.1"/>
    </source>
</evidence>
<keyword evidence="3 6" id="KW-0812">Transmembrane</keyword>
<evidence type="ECO:0000256" key="5">
    <source>
        <dbReference type="ARBA" id="ARBA00023136"/>
    </source>
</evidence>
<keyword evidence="10" id="KW-1185">Reference proteome</keyword>
<comment type="caution">
    <text evidence="7">The sequence shown here is derived from an EMBL/GenBank/DDBJ whole genome shotgun (WGS) entry which is preliminary data.</text>
</comment>
<dbReference type="InterPro" id="IPR006696">
    <property type="entry name" value="DUF423"/>
</dbReference>
<evidence type="ECO:0000256" key="2">
    <source>
        <dbReference type="ARBA" id="ARBA00009694"/>
    </source>
</evidence>
<evidence type="ECO:0000256" key="6">
    <source>
        <dbReference type="SAM" id="Phobius"/>
    </source>
</evidence>
<dbReference type="AlphaFoldDB" id="A0A2N5GJU5"/>
<organism evidence="7 9">
    <name type="scientific">Bacillus canaveralius</name>
    <dbReference type="NCBI Taxonomy" id="1403243"/>
    <lineage>
        <taxon>Bacteria</taxon>
        <taxon>Bacillati</taxon>
        <taxon>Bacillota</taxon>
        <taxon>Bacilli</taxon>
        <taxon>Bacillales</taxon>
        <taxon>Bacillaceae</taxon>
        <taxon>Bacillus</taxon>
    </lineage>
</organism>
<feature type="transmembrane region" description="Helical" evidence="6">
    <location>
        <begin position="67"/>
        <end position="88"/>
    </location>
</feature>
<feature type="transmembrane region" description="Helical" evidence="6">
    <location>
        <begin position="43"/>
        <end position="60"/>
    </location>
</feature>
<dbReference type="EMBL" id="PGVA01000033">
    <property type="protein sequence ID" value="PLR81578.1"/>
    <property type="molecule type" value="Genomic_DNA"/>
</dbReference>
<evidence type="ECO:0000256" key="4">
    <source>
        <dbReference type="ARBA" id="ARBA00022989"/>
    </source>
</evidence>
<feature type="transmembrane region" description="Helical" evidence="6">
    <location>
        <begin position="94"/>
        <end position="120"/>
    </location>
</feature>
<dbReference type="RefSeq" id="WP_101578115.1">
    <property type="nucleotide sequence ID" value="NZ_PGVA01000033.1"/>
</dbReference>
<evidence type="ECO:0000256" key="3">
    <source>
        <dbReference type="ARBA" id="ARBA00022692"/>
    </source>
</evidence>
<reference evidence="8 10" key="2">
    <citation type="submission" date="2017-12" db="EMBL/GenBank/DDBJ databases">
        <title>Comparative Functional Genomics of Dry Heat Resistant strains isolated from the Viking Spacecraft.</title>
        <authorList>
            <person name="Seuylemezian A."/>
            <person name="Cooper K."/>
            <person name="Vaishampayan P."/>
        </authorList>
    </citation>
    <scope>NUCLEOTIDE SEQUENCE [LARGE SCALE GENOMIC DNA]</scope>
    <source>
        <strain evidence="8 10">ATCC 29669</strain>
    </source>
</reference>
<proteinExistence type="inferred from homology"/>
<dbReference type="PANTHER" id="PTHR43461">
    <property type="entry name" value="TRANSMEMBRANE PROTEIN 256"/>
    <property type="match status" value="1"/>
</dbReference>
<keyword evidence="5 6" id="KW-0472">Membrane</keyword>
<evidence type="ECO:0000313" key="10">
    <source>
        <dbReference type="Proteomes" id="UP000235114"/>
    </source>
</evidence>
<evidence type="ECO:0000313" key="7">
    <source>
        <dbReference type="EMBL" id="PLR81578.1"/>
    </source>
</evidence>